<comment type="caution">
    <text evidence="2">The sequence shown here is derived from an EMBL/GenBank/DDBJ whole genome shotgun (WGS) entry which is preliminary data.</text>
</comment>
<gene>
    <name evidence="2" type="ORF">N177_3584</name>
</gene>
<accession>V4RBJ3</accession>
<organism evidence="2 3">
    <name type="scientific">Lutibaculum baratangense AMV1</name>
    <dbReference type="NCBI Taxonomy" id="631454"/>
    <lineage>
        <taxon>Bacteria</taxon>
        <taxon>Pseudomonadati</taxon>
        <taxon>Pseudomonadota</taxon>
        <taxon>Alphaproteobacteria</taxon>
        <taxon>Hyphomicrobiales</taxon>
        <taxon>Tepidamorphaceae</taxon>
        <taxon>Lutibaculum</taxon>
    </lineage>
</organism>
<reference evidence="2 3" key="1">
    <citation type="journal article" date="2014" name="Genome Announc.">
        <title>Draft Genome Sequence of Lutibaculum baratangense Strain AMV1T, Isolated from a Mud Volcano in Andamans, India.</title>
        <authorList>
            <person name="Singh A."/>
            <person name="Sreenivas A."/>
            <person name="Sathyanarayana Reddy G."/>
            <person name="Pinnaka A.K."/>
            <person name="Shivaji S."/>
        </authorList>
    </citation>
    <scope>NUCLEOTIDE SEQUENCE [LARGE SCALE GENOMIC DNA]</scope>
    <source>
        <strain evidence="2 3">AMV1</strain>
    </source>
</reference>
<protein>
    <submittedName>
        <fullName evidence="2">Uncharacterized protein</fullName>
    </submittedName>
</protein>
<proteinExistence type="predicted"/>
<dbReference type="Proteomes" id="UP000017819">
    <property type="component" value="Unassembled WGS sequence"/>
</dbReference>
<dbReference type="EMBL" id="AWXZ01000039">
    <property type="protein sequence ID" value="ESR23516.1"/>
    <property type="molecule type" value="Genomic_DNA"/>
</dbReference>
<evidence type="ECO:0000313" key="3">
    <source>
        <dbReference type="Proteomes" id="UP000017819"/>
    </source>
</evidence>
<evidence type="ECO:0000313" key="2">
    <source>
        <dbReference type="EMBL" id="ESR23516.1"/>
    </source>
</evidence>
<feature type="region of interest" description="Disordered" evidence="1">
    <location>
        <begin position="1"/>
        <end position="20"/>
    </location>
</feature>
<keyword evidence="3" id="KW-1185">Reference proteome</keyword>
<sequence length="50" mass="5267">MVAHAMHPPREPHGLPDPGLAELAAGVRPIRMHRQSLTVGFTTKTGAKGA</sequence>
<dbReference type="AlphaFoldDB" id="V4RBJ3"/>
<dbReference type="STRING" id="631454.N177_3584"/>
<evidence type="ECO:0000256" key="1">
    <source>
        <dbReference type="SAM" id="MobiDB-lite"/>
    </source>
</evidence>
<name>V4RBJ3_9HYPH</name>